<feature type="signal peptide" evidence="2">
    <location>
        <begin position="1"/>
        <end position="24"/>
    </location>
</feature>
<gene>
    <name evidence="3" type="ORF">F6R98_17830</name>
</gene>
<dbReference type="SUPFAM" id="SSF56925">
    <property type="entry name" value="OMPA-like"/>
    <property type="match status" value="1"/>
</dbReference>
<dbReference type="RefSeq" id="WP_153250232.1">
    <property type="nucleotide sequence ID" value="NZ_CP044205.1"/>
</dbReference>
<feature type="chain" id="PRO_5024840334" description="Porin family protein" evidence="2">
    <location>
        <begin position="25"/>
        <end position="315"/>
    </location>
</feature>
<protein>
    <recommendedName>
        <fullName evidence="5">Porin family protein</fullName>
    </recommendedName>
</protein>
<dbReference type="KEGG" id="mmob:F6R98_17830"/>
<feature type="coiled-coil region" evidence="1">
    <location>
        <begin position="48"/>
        <end position="75"/>
    </location>
</feature>
<keyword evidence="1" id="KW-0175">Coiled coil</keyword>
<sequence length="315" mass="32898">MNMTKTALTIAIAAAMTVPSVASAANKKKTTHAATSYTNARQVESRVEHDLDSKVAKLEAEIQQLRGQIAATRTEAKSNLNAVVAQTQAKEAAQDAEIAKDEEPHNRLFFRGNYAALTHNVSYNGSADGAVNAVAGNPAPNVTANGAGAGVGWGVGVGVEHGLTQNLFGLTDALSLNGELAINYMHYGTLYNNVVVGKTTTGIGTNPSIDQLQITASPKLRVNNLGGFSPWVIPVGLAIGVSGLPSSAITVLSPGLLLGAGLDYDFTKNLFAGFDFRYQFFGNNLNQQTTAAQNAGIKGISLDGFQTGVNLGFKF</sequence>
<evidence type="ECO:0000256" key="2">
    <source>
        <dbReference type="SAM" id="SignalP"/>
    </source>
</evidence>
<dbReference type="Proteomes" id="UP000325755">
    <property type="component" value="Chromosome"/>
</dbReference>
<dbReference type="InParanoid" id="A0A5Q0BPY7"/>
<keyword evidence="2" id="KW-0732">Signal</keyword>
<dbReference type="Gene3D" id="2.40.160.20">
    <property type="match status" value="1"/>
</dbReference>
<organism evidence="3 4">
    <name type="scientific">Candidatus Methylospira mobilis</name>
    <dbReference type="NCBI Taxonomy" id="1808979"/>
    <lineage>
        <taxon>Bacteria</taxon>
        <taxon>Pseudomonadati</taxon>
        <taxon>Pseudomonadota</taxon>
        <taxon>Gammaproteobacteria</taxon>
        <taxon>Methylococcales</taxon>
        <taxon>Methylococcaceae</taxon>
        <taxon>Candidatus Methylospira</taxon>
    </lineage>
</organism>
<evidence type="ECO:0008006" key="5">
    <source>
        <dbReference type="Google" id="ProtNLM"/>
    </source>
</evidence>
<keyword evidence="4" id="KW-1185">Reference proteome</keyword>
<dbReference type="OrthoDB" id="5760633at2"/>
<dbReference type="AlphaFoldDB" id="A0A5Q0BPY7"/>
<dbReference type="InterPro" id="IPR011250">
    <property type="entry name" value="OMP/PagP_B-barrel"/>
</dbReference>
<evidence type="ECO:0000313" key="3">
    <source>
        <dbReference type="EMBL" id="QFY44264.1"/>
    </source>
</evidence>
<reference evidence="3 4" key="1">
    <citation type="submission" date="2019-09" db="EMBL/GenBank/DDBJ databases">
        <title>Ecophysiology of the spiral-shaped methanotroph Methylospira mobilis as revealed by the complete genome sequence.</title>
        <authorList>
            <person name="Oshkin I.Y."/>
            <person name="Dedysh S.N."/>
            <person name="Miroshnikov K."/>
            <person name="Danilova O.V."/>
            <person name="Hakobyan A."/>
            <person name="Liesack W."/>
        </authorList>
    </citation>
    <scope>NUCLEOTIDE SEQUENCE [LARGE SCALE GENOMIC DNA]</scope>
    <source>
        <strain evidence="3 4">Shm1</strain>
    </source>
</reference>
<dbReference type="EMBL" id="CP044205">
    <property type="protein sequence ID" value="QFY44264.1"/>
    <property type="molecule type" value="Genomic_DNA"/>
</dbReference>
<evidence type="ECO:0000313" key="4">
    <source>
        <dbReference type="Proteomes" id="UP000325755"/>
    </source>
</evidence>
<name>A0A5Q0BPY7_9GAMM</name>
<proteinExistence type="predicted"/>
<accession>A0A5Q0BPY7</accession>
<evidence type="ECO:0000256" key="1">
    <source>
        <dbReference type="SAM" id="Coils"/>
    </source>
</evidence>